<keyword evidence="2" id="KW-1185">Reference proteome</keyword>
<comment type="caution">
    <text evidence="1">The sequence shown here is derived from an EMBL/GenBank/DDBJ whole genome shotgun (WGS) entry which is preliminary data.</text>
</comment>
<reference evidence="1 2" key="1">
    <citation type="submission" date="2024-01" db="EMBL/GenBank/DDBJ databases">
        <title>The complete chloroplast genome sequence of Lithospermum erythrorhizon: insights into the phylogenetic relationship among Boraginaceae species and the maternal lineages of purple gromwells.</title>
        <authorList>
            <person name="Okada T."/>
            <person name="Watanabe K."/>
        </authorList>
    </citation>
    <scope>NUCLEOTIDE SEQUENCE [LARGE SCALE GENOMIC DNA]</scope>
</reference>
<dbReference type="AlphaFoldDB" id="A0AAV3RYS9"/>
<sequence length="141" mass="16281">MKSSSIKYSFVTSAENVENAVKKSGVSCPKKKEKSCHADEAKEFKKKSDYQHVTMEKNSYSEKLESSAKRVFDKYKKIKECKRSIQVIDWIPENVHIQSSKKPKRSLAAQYYNSSYLYDMKSTYSLSKCLNDTIVYTCLIS</sequence>
<gene>
    <name evidence="1" type="ORF">LIER_33063</name>
</gene>
<dbReference type="EMBL" id="BAABME010013061">
    <property type="protein sequence ID" value="GAA0185775.1"/>
    <property type="molecule type" value="Genomic_DNA"/>
</dbReference>
<evidence type="ECO:0000313" key="1">
    <source>
        <dbReference type="EMBL" id="GAA0185775.1"/>
    </source>
</evidence>
<name>A0AAV3RYS9_LITER</name>
<evidence type="ECO:0000313" key="2">
    <source>
        <dbReference type="Proteomes" id="UP001454036"/>
    </source>
</evidence>
<protein>
    <submittedName>
        <fullName evidence="1">Uncharacterized protein</fullName>
    </submittedName>
</protein>
<proteinExistence type="predicted"/>
<accession>A0AAV3RYS9</accession>
<dbReference type="Proteomes" id="UP001454036">
    <property type="component" value="Unassembled WGS sequence"/>
</dbReference>
<organism evidence="1 2">
    <name type="scientific">Lithospermum erythrorhizon</name>
    <name type="common">Purple gromwell</name>
    <name type="synonym">Lithospermum officinale var. erythrorhizon</name>
    <dbReference type="NCBI Taxonomy" id="34254"/>
    <lineage>
        <taxon>Eukaryota</taxon>
        <taxon>Viridiplantae</taxon>
        <taxon>Streptophyta</taxon>
        <taxon>Embryophyta</taxon>
        <taxon>Tracheophyta</taxon>
        <taxon>Spermatophyta</taxon>
        <taxon>Magnoliopsida</taxon>
        <taxon>eudicotyledons</taxon>
        <taxon>Gunneridae</taxon>
        <taxon>Pentapetalae</taxon>
        <taxon>asterids</taxon>
        <taxon>lamiids</taxon>
        <taxon>Boraginales</taxon>
        <taxon>Boraginaceae</taxon>
        <taxon>Boraginoideae</taxon>
        <taxon>Lithospermeae</taxon>
        <taxon>Lithospermum</taxon>
    </lineage>
</organism>